<keyword evidence="3" id="KW-1185">Reference proteome</keyword>
<dbReference type="EnsemblMetazoa" id="ADIR003894-RA">
    <property type="protein sequence ID" value="ADIR003894-PA"/>
    <property type="gene ID" value="ADIR003894"/>
</dbReference>
<protein>
    <recommendedName>
        <fullName evidence="4">DNA-directed RNA polymerase III subunit RPC5</fullName>
    </recommendedName>
</protein>
<dbReference type="Pfam" id="PF04801">
    <property type="entry name" value="RPC5"/>
    <property type="match status" value="1"/>
</dbReference>
<dbReference type="PANTHER" id="PTHR12069">
    <property type="entry name" value="DNA-DIRECTED RNA POLYMERASES III 80 KDA POLYPEPTIDE RNA POLYMERASE III SUBUNIT 5"/>
    <property type="match status" value="1"/>
</dbReference>
<organism evidence="2 3">
    <name type="scientific">Anopheles dirus</name>
    <dbReference type="NCBI Taxonomy" id="7168"/>
    <lineage>
        <taxon>Eukaryota</taxon>
        <taxon>Metazoa</taxon>
        <taxon>Ecdysozoa</taxon>
        <taxon>Arthropoda</taxon>
        <taxon>Hexapoda</taxon>
        <taxon>Insecta</taxon>
        <taxon>Pterygota</taxon>
        <taxon>Neoptera</taxon>
        <taxon>Endopterygota</taxon>
        <taxon>Diptera</taxon>
        <taxon>Nematocera</taxon>
        <taxon>Culicoidea</taxon>
        <taxon>Culicidae</taxon>
        <taxon>Anophelinae</taxon>
        <taxon>Anopheles</taxon>
    </lineage>
</organism>
<dbReference type="AlphaFoldDB" id="A0A182N8C0"/>
<dbReference type="Proteomes" id="UP000075884">
    <property type="component" value="Unassembled WGS sequence"/>
</dbReference>
<sequence length="568" mass="64214">MEDEDDPIVEEIPVHLSKTLADNLYVLQYPVKSTASTFDDGRVVNCCVKPINQQIKVDYALNTASTNYDAFKGEQFALAADGKQRDKTQKLTFRSGTMDKQSFLSAKPIEDVSRYLVCVVQDGEVHATPLKGIVAMRQMFSYFDKQDKRTKAEQKAEQDADGAAEDEELTQVTVKFARTENEKVRKAREKSFNYLSKMEAEEPWCETFWHEKNSSTAELERQKLFTSGSGGVAGRMDTDSAALNVRPVEYMDMLISKEKTDRNIDSLLPTKVITFQQILDLLPDRTLAPEKVLRLLPQVGWLIRGNWVVQSEFIYPEGAVSGTNGVIAEQMRKARDYILYRFTKCDKLERHQLTTITQLPVEEIRDILCSIAKLNATDRTWSLLLPPNESFQCVDEQEISDRQGAFWTARSDKFSEMERNSCSTTSAVGPMPTGSKRRVPVRRFHVEYLTPGDALQLLDHLHPRRFQWNRRDETELAGSHLMHDSIHAIGESTRFQLHSTDLVQQKGAGFCRGPACVQGGQGEPFEFRKTNRVPADARCAGTNTSQRSPFTAERDNIETESVTGPGVT</sequence>
<feature type="region of interest" description="Disordered" evidence="1">
    <location>
        <begin position="536"/>
        <end position="568"/>
    </location>
</feature>
<name>A0A182N8C0_9DIPT</name>
<accession>A0A182N8C0</accession>
<evidence type="ECO:0000313" key="3">
    <source>
        <dbReference type="Proteomes" id="UP000075884"/>
    </source>
</evidence>
<dbReference type="InterPro" id="IPR006886">
    <property type="entry name" value="RNA_pol_III_Rpc5"/>
</dbReference>
<evidence type="ECO:0000256" key="1">
    <source>
        <dbReference type="SAM" id="MobiDB-lite"/>
    </source>
</evidence>
<dbReference type="VEuPathDB" id="VectorBase:ADIR003894"/>
<reference evidence="2" key="2">
    <citation type="submission" date="2020-05" db="UniProtKB">
        <authorList>
            <consortium name="EnsemblMetazoa"/>
        </authorList>
    </citation>
    <scope>IDENTIFICATION</scope>
    <source>
        <strain evidence="2">WRAIR2</strain>
    </source>
</reference>
<evidence type="ECO:0008006" key="4">
    <source>
        <dbReference type="Google" id="ProtNLM"/>
    </source>
</evidence>
<dbReference type="GO" id="GO:0042797">
    <property type="term" value="P:tRNA transcription by RNA polymerase III"/>
    <property type="evidence" value="ECO:0007669"/>
    <property type="project" value="TreeGrafter"/>
</dbReference>
<dbReference type="PANTHER" id="PTHR12069:SF0">
    <property type="entry name" value="DNA-DIRECTED RNA POLYMERASE III SUBUNIT RPC5"/>
    <property type="match status" value="1"/>
</dbReference>
<dbReference type="GO" id="GO:0005666">
    <property type="term" value="C:RNA polymerase III complex"/>
    <property type="evidence" value="ECO:0007669"/>
    <property type="project" value="TreeGrafter"/>
</dbReference>
<proteinExistence type="predicted"/>
<evidence type="ECO:0000313" key="2">
    <source>
        <dbReference type="EnsemblMetazoa" id="ADIR003894-PA"/>
    </source>
</evidence>
<reference evidence="3" key="1">
    <citation type="submission" date="2013-03" db="EMBL/GenBank/DDBJ databases">
        <title>The Genome Sequence of Anopheles dirus WRAIR2.</title>
        <authorList>
            <consortium name="The Broad Institute Genomics Platform"/>
            <person name="Neafsey D.E."/>
            <person name="Walton C."/>
            <person name="Walker B."/>
            <person name="Young S.K."/>
            <person name="Zeng Q."/>
            <person name="Gargeya S."/>
            <person name="Fitzgerald M."/>
            <person name="Haas B."/>
            <person name="Abouelleil A."/>
            <person name="Allen A.W."/>
            <person name="Alvarado L."/>
            <person name="Arachchi H.M."/>
            <person name="Berlin A.M."/>
            <person name="Chapman S.B."/>
            <person name="Gainer-Dewar J."/>
            <person name="Goldberg J."/>
            <person name="Griggs A."/>
            <person name="Gujja S."/>
            <person name="Hansen M."/>
            <person name="Howarth C."/>
            <person name="Imamovic A."/>
            <person name="Ireland A."/>
            <person name="Larimer J."/>
            <person name="McCowan C."/>
            <person name="Murphy C."/>
            <person name="Pearson M."/>
            <person name="Poon T.W."/>
            <person name="Priest M."/>
            <person name="Roberts A."/>
            <person name="Saif S."/>
            <person name="Shea T."/>
            <person name="Sisk P."/>
            <person name="Sykes S."/>
            <person name="Wortman J."/>
            <person name="Nusbaum C."/>
            <person name="Birren B."/>
        </authorList>
    </citation>
    <scope>NUCLEOTIDE SEQUENCE [LARGE SCALE GENOMIC DNA]</scope>
    <source>
        <strain evidence="3">WRAIR2</strain>
    </source>
</reference>
<dbReference type="STRING" id="7168.A0A182N8C0"/>